<dbReference type="STRING" id="1122188.SAMN02745674_02485"/>
<protein>
    <recommendedName>
        <fullName evidence="3">Protein FliT</fullName>
    </recommendedName>
</protein>
<name>A0A1T4S187_9GAMM</name>
<evidence type="ECO:0000313" key="2">
    <source>
        <dbReference type="Proteomes" id="UP000190061"/>
    </source>
</evidence>
<proteinExistence type="predicted"/>
<dbReference type="EMBL" id="FUXP01000012">
    <property type="protein sequence ID" value="SKA21581.1"/>
    <property type="molecule type" value="Genomic_DNA"/>
</dbReference>
<accession>A0A1T4S187</accession>
<organism evidence="1 2">
    <name type="scientific">Lysobacter spongiicola DSM 21749</name>
    <dbReference type="NCBI Taxonomy" id="1122188"/>
    <lineage>
        <taxon>Bacteria</taxon>
        <taxon>Pseudomonadati</taxon>
        <taxon>Pseudomonadota</taxon>
        <taxon>Gammaproteobacteria</taxon>
        <taxon>Lysobacterales</taxon>
        <taxon>Lysobacteraceae</taxon>
        <taxon>Novilysobacter</taxon>
    </lineage>
</organism>
<dbReference type="AlphaFoldDB" id="A0A1T4S187"/>
<dbReference type="OrthoDB" id="6024787at2"/>
<sequence>MTPTLPIDAIRRALDAGEWDMAASLIAGHEREVREALETPGGSADGLQPDRSAWVALLSQQRLLLEQLKSARSETSDALRRLQDNRRGAQAYLAGAGG</sequence>
<evidence type="ECO:0000313" key="1">
    <source>
        <dbReference type="EMBL" id="SKA21581.1"/>
    </source>
</evidence>
<evidence type="ECO:0008006" key="3">
    <source>
        <dbReference type="Google" id="ProtNLM"/>
    </source>
</evidence>
<reference evidence="1 2" key="1">
    <citation type="submission" date="2017-02" db="EMBL/GenBank/DDBJ databases">
        <authorList>
            <person name="Peterson S.W."/>
        </authorList>
    </citation>
    <scope>NUCLEOTIDE SEQUENCE [LARGE SCALE GENOMIC DNA]</scope>
    <source>
        <strain evidence="1 2">DSM 21749</strain>
    </source>
</reference>
<dbReference type="RefSeq" id="WP_078759027.1">
    <property type="nucleotide sequence ID" value="NZ_FUXP01000012.1"/>
</dbReference>
<dbReference type="Proteomes" id="UP000190061">
    <property type="component" value="Unassembled WGS sequence"/>
</dbReference>
<gene>
    <name evidence="1" type="ORF">SAMN02745674_02485</name>
</gene>
<keyword evidence="2" id="KW-1185">Reference proteome</keyword>